<evidence type="ECO:0000256" key="3">
    <source>
        <dbReference type="ARBA" id="ARBA00022475"/>
    </source>
</evidence>
<sequence>MIEKLTYLMVGSGATWVLWLLIALSLASVAVALERAWAFRRMNGRMDQLVPELRKLLRGEEYERARKLLEGADSVESRVVAAGLAELEQGAASAEEAMAAAMGLERKRLEQRLLFLGTVGNNAPFVGLLGTVIGVVGAFEALGHTQPVNGAMAAASALAPERIMGAISEALVATAVGLVVAIPAVAAFNYFQGRVTAALADAETLGHVLLAHLREEQDPRGASRQGVQREAPSHQAQGNGAASLATAVE</sequence>
<evidence type="ECO:0000313" key="12">
    <source>
        <dbReference type="EMBL" id="QSQ19461.1"/>
    </source>
</evidence>
<organism evidence="12 13">
    <name type="scientific">Pyxidicoccus parkwayensis</name>
    <dbReference type="NCBI Taxonomy" id="2813578"/>
    <lineage>
        <taxon>Bacteria</taxon>
        <taxon>Pseudomonadati</taxon>
        <taxon>Myxococcota</taxon>
        <taxon>Myxococcia</taxon>
        <taxon>Myxococcales</taxon>
        <taxon>Cystobacterineae</taxon>
        <taxon>Myxococcaceae</taxon>
        <taxon>Pyxidicoccus</taxon>
    </lineage>
</organism>
<keyword evidence="2 8" id="KW-0813">Transport</keyword>
<comment type="subcellular location">
    <subcellularLocation>
        <location evidence="1">Cell membrane</location>
        <topology evidence="1">Multi-pass membrane protein</topology>
    </subcellularLocation>
    <subcellularLocation>
        <location evidence="8">Membrane</location>
        <topology evidence="8">Multi-pass membrane protein</topology>
    </subcellularLocation>
</comment>
<evidence type="ECO:0000256" key="4">
    <source>
        <dbReference type="ARBA" id="ARBA00022692"/>
    </source>
</evidence>
<protein>
    <submittedName>
        <fullName evidence="12">MotA/TolQ/ExbB proton channel family protein</fullName>
    </submittedName>
</protein>
<keyword evidence="4 10" id="KW-0812">Transmembrane</keyword>
<comment type="similarity">
    <text evidence="8">Belongs to the exbB/tolQ family.</text>
</comment>
<evidence type="ECO:0000256" key="8">
    <source>
        <dbReference type="RuleBase" id="RU004057"/>
    </source>
</evidence>
<dbReference type="RefSeq" id="WP_206721045.1">
    <property type="nucleotide sequence ID" value="NZ_CP071090.1"/>
</dbReference>
<name>A0ABX7NM05_9BACT</name>
<dbReference type="InterPro" id="IPR002898">
    <property type="entry name" value="MotA_ExbB_proton_chnl"/>
</dbReference>
<dbReference type="Pfam" id="PF01618">
    <property type="entry name" value="MotA_ExbB"/>
    <property type="match status" value="1"/>
</dbReference>
<keyword evidence="5 8" id="KW-0653">Protein transport</keyword>
<evidence type="ECO:0000256" key="10">
    <source>
        <dbReference type="SAM" id="Phobius"/>
    </source>
</evidence>
<gene>
    <name evidence="12" type="ORF">JY651_29590</name>
</gene>
<proteinExistence type="inferred from homology"/>
<feature type="transmembrane region" description="Helical" evidence="10">
    <location>
        <begin position="113"/>
        <end position="139"/>
    </location>
</feature>
<evidence type="ECO:0000256" key="2">
    <source>
        <dbReference type="ARBA" id="ARBA00022448"/>
    </source>
</evidence>
<evidence type="ECO:0000256" key="6">
    <source>
        <dbReference type="ARBA" id="ARBA00022989"/>
    </source>
</evidence>
<reference evidence="12 13" key="1">
    <citation type="submission" date="2021-02" db="EMBL/GenBank/DDBJ databases">
        <title>De Novo genome assembly of isolated myxobacteria.</title>
        <authorList>
            <person name="Stevens D.C."/>
        </authorList>
    </citation>
    <scope>NUCLEOTIDE SEQUENCE [LARGE SCALE GENOMIC DNA]</scope>
    <source>
        <strain evidence="13">SCPEA02</strain>
    </source>
</reference>
<dbReference type="PANTHER" id="PTHR30625:SF15">
    <property type="entry name" value="BIOPOLYMER TRANSPORT PROTEIN EXBB"/>
    <property type="match status" value="1"/>
</dbReference>
<evidence type="ECO:0000313" key="13">
    <source>
        <dbReference type="Proteomes" id="UP000662747"/>
    </source>
</evidence>
<evidence type="ECO:0000259" key="11">
    <source>
        <dbReference type="Pfam" id="PF01618"/>
    </source>
</evidence>
<keyword evidence="3" id="KW-1003">Cell membrane</keyword>
<feature type="region of interest" description="Disordered" evidence="9">
    <location>
        <begin position="219"/>
        <end position="249"/>
    </location>
</feature>
<dbReference type="InterPro" id="IPR050790">
    <property type="entry name" value="ExbB/TolQ_transport"/>
</dbReference>
<evidence type="ECO:0000256" key="7">
    <source>
        <dbReference type="ARBA" id="ARBA00023136"/>
    </source>
</evidence>
<keyword evidence="6 10" id="KW-1133">Transmembrane helix</keyword>
<dbReference type="Proteomes" id="UP000662747">
    <property type="component" value="Chromosome"/>
</dbReference>
<evidence type="ECO:0000256" key="9">
    <source>
        <dbReference type="SAM" id="MobiDB-lite"/>
    </source>
</evidence>
<feature type="transmembrane region" description="Helical" evidence="10">
    <location>
        <begin position="16"/>
        <end position="37"/>
    </location>
</feature>
<keyword evidence="7 10" id="KW-0472">Membrane</keyword>
<dbReference type="PANTHER" id="PTHR30625">
    <property type="entry name" value="PROTEIN TOLQ"/>
    <property type="match status" value="1"/>
</dbReference>
<dbReference type="EMBL" id="CP071090">
    <property type="protein sequence ID" value="QSQ19461.1"/>
    <property type="molecule type" value="Genomic_DNA"/>
</dbReference>
<accession>A0ABX7NM05</accession>
<feature type="transmembrane region" description="Helical" evidence="10">
    <location>
        <begin position="170"/>
        <end position="191"/>
    </location>
</feature>
<evidence type="ECO:0000256" key="1">
    <source>
        <dbReference type="ARBA" id="ARBA00004651"/>
    </source>
</evidence>
<feature type="domain" description="MotA/TolQ/ExbB proton channel" evidence="11">
    <location>
        <begin position="73"/>
        <end position="201"/>
    </location>
</feature>
<keyword evidence="13" id="KW-1185">Reference proteome</keyword>
<evidence type="ECO:0000256" key="5">
    <source>
        <dbReference type="ARBA" id="ARBA00022927"/>
    </source>
</evidence>